<evidence type="ECO:0000313" key="2">
    <source>
        <dbReference type="EMBL" id="AGB41004.1"/>
    </source>
</evidence>
<dbReference type="Pfam" id="PF20256">
    <property type="entry name" value="MoCoBD_2"/>
    <property type="match status" value="1"/>
</dbReference>
<dbReference type="OrthoDB" id="9759099at2"/>
<dbReference type="SUPFAM" id="SSF56003">
    <property type="entry name" value="Molybdenum cofactor-binding domain"/>
    <property type="match status" value="1"/>
</dbReference>
<gene>
    <name evidence="2" type="ordered locus">Halha_1043</name>
</gene>
<sequence length="764" mass="83510">MGYDKVNKSAKRVDAYEKVTGRAKFGADHYFHNMLYAKVLMSDYPHAEILDIDVKQARELPGVKAVLTADNIPNNEFGVIIENQQVLAKEKTMYIGDGVALVAAESKKIAKRALELIEVEYKELEGVYDPLVARKADAKSIHADLDNNQVVHHPLRKGDVKEGFAKADVILEREYTTQFIEHSYIEPESIVVVPYERNCLVSIYGSIQNPYATRDAVASVLQTDLSNVRVNQNNMGGAFGGKDENMSSMAARAAVLALETERPIKMVNSREESMLESYKRHPYSLQYKVGASEDGELLAMEIEAVADSGAYACQTPFVTWRSVVQATGPYEIPNVKTDTYGFYTNNVYTGAMRGYGSPPTIFAQESLMDELAQELDIKPDELRKKNMYRNGSVTASGQKLNKHEVSLKQVMSEAMEAIDYQEKYNKYSNDQPCDKKRGIGMSISFRGVSLGAEGVDAAGAIVSIQKDGSLIIHGALAENGQGLKTVFSQMVAEELGVSLDSINYMEVDTSVAPESGSTVASRSTLVGGNAVKDAAVKLKGIIKEFTAKEYDLAEENIILQDDYLYTTAGEKIASFKEIISQAYGSGVFLSAYGWYQSPDISWDEETGQGSPYFTYVYGCQIAEVEVDTGTGQVDVLNMTAAHDVGKAINPANVRGQIYGGVVMAMGHCIMEDLETENGYIKTTNFDEYLIPTAKDIPDITPIIVENPDPDGPYGAKSIGEPTLELGSAAISNAVAQATGKRIRDLPLNLERVLIGRSLSKGGNK</sequence>
<dbReference type="GO" id="GO:0005506">
    <property type="term" value="F:iron ion binding"/>
    <property type="evidence" value="ECO:0007669"/>
    <property type="project" value="InterPro"/>
</dbReference>
<dbReference type="Gene3D" id="3.30.365.10">
    <property type="entry name" value="Aldehyde oxidase/xanthine dehydrogenase, molybdopterin binding domain"/>
    <property type="match status" value="4"/>
</dbReference>
<dbReference type="InterPro" id="IPR036856">
    <property type="entry name" value="Ald_Oxase/Xan_DH_a/b_sf"/>
</dbReference>
<dbReference type="InterPro" id="IPR000674">
    <property type="entry name" value="Ald_Oxase/Xan_DH_a/b"/>
</dbReference>
<feature type="domain" description="Aldehyde oxidase/xanthine dehydrogenase a/b hammerhead" evidence="1">
    <location>
        <begin position="20"/>
        <end position="125"/>
    </location>
</feature>
<dbReference type="EMBL" id="CP003359">
    <property type="protein sequence ID" value="AGB41004.1"/>
    <property type="molecule type" value="Genomic_DNA"/>
</dbReference>
<organism evidence="2 3">
    <name type="scientific">Halobacteroides halobius (strain ATCC 35273 / DSM 5150 / MD-1)</name>
    <dbReference type="NCBI Taxonomy" id="748449"/>
    <lineage>
        <taxon>Bacteria</taxon>
        <taxon>Bacillati</taxon>
        <taxon>Bacillota</taxon>
        <taxon>Clostridia</taxon>
        <taxon>Halanaerobiales</taxon>
        <taxon>Halobacteroidaceae</taxon>
        <taxon>Halobacteroides</taxon>
    </lineage>
</organism>
<dbReference type="Gene3D" id="3.90.1170.50">
    <property type="entry name" value="Aldehyde oxidase/xanthine dehydrogenase, a/b hammerhead"/>
    <property type="match status" value="1"/>
</dbReference>
<dbReference type="SUPFAM" id="SSF54665">
    <property type="entry name" value="CO dehydrogenase molybdoprotein N-domain-like"/>
    <property type="match status" value="1"/>
</dbReference>
<dbReference type="Proteomes" id="UP000010880">
    <property type="component" value="Chromosome"/>
</dbReference>
<dbReference type="InterPro" id="IPR046867">
    <property type="entry name" value="AldOxase/xan_DH_MoCoBD2"/>
</dbReference>
<dbReference type="SMART" id="SM01008">
    <property type="entry name" value="Ald_Xan_dh_C"/>
    <property type="match status" value="1"/>
</dbReference>
<dbReference type="PANTHER" id="PTHR11908:SF157">
    <property type="entry name" value="XANTHINE DEHYDROGENASE SUBUNIT D-RELATED"/>
    <property type="match status" value="1"/>
</dbReference>
<dbReference type="AlphaFoldDB" id="L0K9G7"/>
<dbReference type="PANTHER" id="PTHR11908">
    <property type="entry name" value="XANTHINE DEHYDROGENASE"/>
    <property type="match status" value="1"/>
</dbReference>
<keyword evidence="3" id="KW-1185">Reference proteome</keyword>
<dbReference type="STRING" id="748449.Halha_1043"/>
<proteinExistence type="predicted"/>
<evidence type="ECO:0000259" key="1">
    <source>
        <dbReference type="SMART" id="SM01008"/>
    </source>
</evidence>
<dbReference type="eggNOG" id="COG1529">
    <property type="taxonomic scope" value="Bacteria"/>
</dbReference>
<evidence type="ECO:0000313" key="3">
    <source>
        <dbReference type="Proteomes" id="UP000010880"/>
    </source>
</evidence>
<accession>L0K9G7</accession>
<dbReference type="HOGENOM" id="CLU_001681_2_1_9"/>
<protein>
    <submittedName>
        <fullName evidence="2">Aerobic-type carbon monoxide dehydrogenase, large subunit CoxL/CutL-like protein</fullName>
    </submittedName>
</protein>
<name>L0K9G7_HALHC</name>
<dbReference type="KEGG" id="hhl:Halha_1043"/>
<dbReference type="InterPro" id="IPR037165">
    <property type="entry name" value="AldOxase/xan_DH_Mopterin-bd_sf"/>
</dbReference>
<reference evidence="3" key="1">
    <citation type="submission" date="2012-02" db="EMBL/GenBank/DDBJ databases">
        <title>The complete genome of Halobacteroides halobius DSM 5150.</title>
        <authorList>
            <person name="Lucas S."/>
            <person name="Copeland A."/>
            <person name="Lapidus A."/>
            <person name="Glavina del Rio T."/>
            <person name="Dalin E."/>
            <person name="Tice H."/>
            <person name="Bruce D."/>
            <person name="Goodwin L."/>
            <person name="Pitluck S."/>
            <person name="Peters L."/>
            <person name="Mikhailova N."/>
            <person name="Gu W."/>
            <person name="Kyrpides N."/>
            <person name="Mavromatis K."/>
            <person name="Ivanova N."/>
            <person name="Brettin T."/>
            <person name="Detter J.C."/>
            <person name="Han C."/>
            <person name="Larimer F."/>
            <person name="Land M."/>
            <person name="Hauser L."/>
            <person name="Markowitz V."/>
            <person name="Cheng J.-F."/>
            <person name="Hugenholtz P."/>
            <person name="Woyke T."/>
            <person name="Wu D."/>
            <person name="Tindall B."/>
            <person name="Pomrenke H."/>
            <person name="Brambilla E."/>
            <person name="Klenk H.-P."/>
            <person name="Eisen J.A."/>
        </authorList>
    </citation>
    <scope>NUCLEOTIDE SEQUENCE [LARGE SCALE GENOMIC DNA]</scope>
    <source>
        <strain evidence="3">ATCC 35273 / DSM 5150 / MD-1</strain>
    </source>
</reference>
<dbReference type="Pfam" id="PF01315">
    <property type="entry name" value="Ald_Xan_dh_C"/>
    <property type="match status" value="1"/>
</dbReference>
<dbReference type="GO" id="GO:0016491">
    <property type="term" value="F:oxidoreductase activity"/>
    <property type="evidence" value="ECO:0007669"/>
    <property type="project" value="InterPro"/>
</dbReference>
<dbReference type="Pfam" id="PF02738">
    <property type="entry name" value="MoCoBD_1"/>
    <property type="match status" value="1"/>
</dbReference>
<dbReference type="InterPro" id="IPR008274">
    <property type="entry name" value="AldOxase/xan_DH_MoCoBD1"/>
</dbReference>
<dbReference type="RefSeq" id="WP_015326729.1">
    <property type="nucleotide sequence ID" value="NC_019978.1"/>
</dbReference>
<dbReference type="PATRIC" id="fig|748449.3.peg.997"/>
<dbReference type="InterPro" id="IPR016208">
    <property type="entry name" value="Ald_Oxase/xanthine_DH-like"/>
</dbReference>